<dbReference type="Pfam" id="PF11992">
    <property type="entry name" value="TgpA_N"/>
    <property type="match status" value="1"/>
</dbReference>
<dbReference type="PATRIC" id="fig|1444770.3.peg.1833"/>
<proteinExistence type="predicted"/>
<evidence type="ECO:0000313" key="3">
    <source>
        <dbReference type="EMBL" id="EWS78003.1"/>
    </source>
</evidence>
<dbReference type="Proteomes" id="UP000020406">
    <property type="component" value="Unassembled WGS sequence"/>
</dbReference>
<dbReference type="InterPro" id="IPR002931">
    <property type="entry name" value="Transglutaminase-like"/>
</dbReference>
<evidence type="ECO:0000259" key="2">
    <source>
        <dbReference type="SMART" id="SM00460"/>
    </source>
</evidence>
<evidence type="ECO:0000256" key="1">
    <source>
        <dbReference type="SAM" id="Phobius"/>
    </source>
</evidence>
<keyword evidence="1" id="KW-0472">Membrane</keyword>
<dbReference type="SMART" id="SM00460">
    <property type="entry name" value="TGc"/>
    <property type="match status" value="1"/>
</dbReference>
<dbReference type="Pfam" id="PF01841">
    <property type="entry name" value="Transglut_core"/>
    <property type="match status" value="1"/>
</dbReference>
<sequence length="681" mass="76741">MPKPNSPSPASRACVLVTAWIALTPLLLQMPRPLSLGIVVMALAVDTLTWRKALWAPVRILLVITMLGMVSWQTEIRFDRDTGCAVLAAMLAIKTSELHSLRDARSLLGFALFSPFAAFLLDQGPATMIFALLVVPAALLSMQYLAQEQSQVPALLLRSQLFSIGKLTVLGVPLALAAFWLLPRLDAPLWGVPERTLARPGLSDRMALDTWVDLMSDDTPALRVSFNGPTPPPEQRYWRGPVMWDFDGRSWQATSHVDLTPPTPLVSGTQHFNYSMDYEPTDRHYLVALDLPLAAPVGARLTAERSLLSEGPLTAITRWQLQSASPTSFEETLTETQHQRALALPLDFNPRTVALGRQWRQEAGHDDAAIVQRALKWVRSEFTYTLATAPPGRHAVDEFLFRDKAGFCEHFASAFVVLMRASGIPARVVTGYVGGVYNHLGHYWVIRRMDAHAWAEIWLPQRGWVRVDPTIAVAPERIHDTLEDRLGQNNIGTNIDGNWRLADMRDWLRSSWNDLVLSFDAKRQQQLLHPFGIDHLHVSQLIILFIAFASIALSWMAWWLARGERERDPLLRAWRRLGRRYARLGLERKQHEPALVWAKRVEQQYPGIGLYTLSQRFTNARYNCNHLDHTLIHALLQHRPHTGAPEIENTFACSTDHPFGVGCLCDRAKATARTVQHNHTT</sequence>
<dbReference type="EMBL" id="JDSQ01000011">
    <property type="protein sequence ID" value="EWS78003.1"/>
    <property type="molecule type" value="Genomic_DNA"/>
</dbReference>
<dbReference type="Proteomes" id="UP001430701">
    <property type="component" value="Unassembled WGS sequence"/>
</dbReference>
<name>Z9JJ65_9GAMM</name>
<feature type="transmembrane region" description="Helical" evidence="1">
    <location>
        <begin position="167"/>
        <end position="185"/>
    </location>
</feature>
<feature type="domain" description="Transglutaminase-like" evidence="2">
    <location>
        <begin position="400"/>
        <end position="471"/>
    </location>
</feature>
<keyword evidence="1" id="KW-0812">Transmembrane</keyword>
<dbReference type="InterPro" id="IPR021878">
    <property type="entry name" value="TgpA_N"/>
</dbReference>
<gene>
    <name evidence="3" type="ORF">AF72_07725</name>
    <name evidence="4" type="ORF">LPH55_10725</name>
</gene>
<dbReference type="eggNOG" id="COG1305">
    <property type="taxonomic scope" value="Bacteria"/>
</dbReference>
<dbReference type="InterPro" id="IPR052901">
    <property type="entry name" value="Bact_TGase-like"/>
</dbReference>
<evidence type="ECO:0000313" key="6">
    <source>
        <dbReference type="Proteomes" id="UP001430701"/>
    </source>
</evidence>
<dbReference type="SUPFAM" id="SSF54001">
    <property type="entry name" value="Cysteine proteinases"/>
    <property type="match status" value="1"/>
</dbReference>
<dbReference type="STRING" id="1444770.AF72_07725"/>
<feature type="transmembrane region" description="Helical" evidence="1">
    <location>
        <begin position="541"/>
        <end position="561"/>
    </location>
</feature>
<dbReference type="AlphaFoldDB" id="Z9JJ65"/>
<keyword evidence="1" id="KW-1133">Transmembrane helix</keyword>
<protein>
    <submittedName>
        <fullName evidence="4">DUF3488 and transglutaminase-like domain-containing protein</fullName>
    </submittedName>
    <submittedName>
        <fullName evidence="3">Membrane protein</fullName>
    </submittedName>
</protein>
<dbReference type="KEGG" id="xtw:AB672_05885"/>
<dbReference type="GeneID" id="68900814"/>
<dbReference type="PANTHER" id="PTHR42736">
    <property type="entry name" value="PROTEIN-GLUTAMINE GAMMA-GLUTAMYLTRANSFERASE"/>
    <property type="match status" value="1"/>
</dbReference>
<evidence type="ECO:0000313" key="5">
    <source>
        <dbReference type="Proteomes" id="UP000020406"/>
    </source>
</evidence>
<accession>Z9JJ65</accession>
<dbReference type="Gene3D" id="3.10.620.30">
    <property type="match status" value="1"/>
</dbReference>
<dbReference type="PANTHER" id="PTHR42736:SF1">
    <property type="entry name" value="PROTEIN-GLUTAMINE GAMMA-GLUTAMYLTRANSFERASE"/>
    <property type="match status" value="1"/>
</dbReference>
<dbReference type="OrthoDB" id="9804872at2"/>
<comment type="caution">
    <text evidence="3">The sequence shown here is derived from an EMBL/GenBank/DDBJ whole genome shotgun (WGS) entry which is preliminary data.</text>
</comment>
<dbReference type="RefSeq" id="WP_038271318.1">
    <property type="nucleotide sequence ID" value="NZ_CP053627.1"/>
</dbReference>
<evidence type="ECO:0000313" key="4">
    <source>
        <dbReference type="EMBL" id="MCD8473913.1"/>
    </source>
</evidence>
<organism evidence="3 5">
    <name type="scientific">Xylella taiwanensis</name>
    <dbReference type="NCBI Taxonomy" id="1444770"/>
    <lineage>
        <taxon>Bacteria</taxon>
        <taxon>Pseudomonadati</taxon>
        <taxon>Pseudomonadota</taxon>
        <taxon>Gammaproteobacteria</taxon>
        <taxon>Lysobacterales</taxon>
        <taxon>Lysobacteraceae</taxon>
        <taxon>Xylella</taxon>
    </lineage>
</organism>
<reference evidence="3 5" key="1">
    <citation type="journal article" date="2014" name="Genome Announc.">
        <title>Draft Genome Sequence of Xylella fastidiosa Pear Leaf Scorch Strain in Taiwan.</title>
        <authorList>
            <person name="Su C.C."/>
            <person name="Deng W.L."/>
            <person name="Jan F.J."/>
            <person name="Chang C.J."/>
            <person name="Huang H."/>
            <person name="Chen J."/>
        </authorList>
    </citation>
    <scope>NUCLEOTIDE SEQUENCE [LARGE SCALE GENOMIC DNA]</scope>
    <source>
        <strain evidence="3 5">PLS229</strain>
    </source>
</reference>
<keyword evidence="6" id="KW-1185">Reference proteome</keyword>
<feature type="transmembrane region" description="Helical" evidence="1">
    <location>
        <begin position="127"/>
        <end position="146"/>
    </location>
</feature>
<dbReference type="InterPro" id="IPR038765">
    <property type="entry name" value="Papain-like_cys_pep_sf"/>
</dbReference>
<reference evidence="4" key="2">
    <citation type="submission" date="2021-11" db="EMBL/GenBank/DDBJ databases">
        <title>Genome sequence of Xylella taiwanensis PLS432.</title>
        <authorList>
            <person name="Weng L.-W."/>
            <person name="Su C.-C."/>
            <person name="Tsai C.-W."/>
            <person name="Kuo C.-H."/>
        </authorList>
    </citation>
    <scope>NUCLEOTIDE SEQUENCE</scope>
    <source>
        <strain evidence="4">PLS432</strain>
    </source>
</reference>
<dbReference type="EMBL" id="JAJPPU010000002">
    <property type="protein sequence ID" value="MCD8473913.1"/>
    <property type="molecule type" value="Genomic_DNA"/>
</dbReference>
<feature type="transmembrane region" description="Helical" evidence="1">
    <location>
        <begin position="53"/>
        <end position="72"/>
    </location>
</feature>